<name>Q73R73_TREDE</name>
<dbReference type="AlphaFoldDB" id="Q73R73"/>
<dbReference type="PATRIC" id="fig|243275.7.peg.211"/>
<dbReference type="Proteomes" id="UP000008212">
    <property type="component" value="Chromosome"/>
</dbReference>
<organism evidence="1 2">
    <name type="scientific">Treponema denticola (strain ATCC 35405 / DSM 14222 / CIP 103919 / JCM 8153 / KCTC 15104)</name>
    <dbReference type="NCBI Taxonomy" id="243275"/>
    <lineage>
        <taxon>Bacteria</taxon>
        <taxon>Pseudomonadati</taxon>
        <taxon>Spirochaetota</taxon>
        <taxon>Spirochaetia</taxon>
        <taxon>Spirochaetales</taxon>
        <taxon>Treponemataceae</taxon>
        <taxon>Treponema</taxon>
    </lineage>
</organism>
<dbReference type="HOGENOM" id="CLU_3259292_0_0_12"/>
<reference evidence="1 2" key="1">
    <citation type="journal article" date="2004" name="Proc. Natl. Acad. Sci. U.S.A.">
        <title>Comparison of the genome of the oral pathogen Treponema denticola with other spirochete genomes.</title>
        <authorList>
            <person name="Seshadri R."/>
            <person name="Myers G.S."/>
            <person name="Tettelin H."/>
            <person name="Eisen J.A."/>
            <person name="Heidelberg J.F."/>
            <person name="Dodson R.J."/>
            <person name="Davidsen T.M."/>
            <person name="DeBoy R.T."/>
            <person name="Fouts D.E."/>
            <person name="Haft D.H."/>
            <person name="Selengut J."/>
            <person name="Ren Q."/>
            <person name="Brinkac L.M."/>
            <person name="Madupu R."/>
            <person name="Kolonay J."/>
            <person name="Durkin S.A."/>
            <person name="Daugherty S.C."/>
            <person name="Shetty J."/>
            <person name="Shvartsbeyn A."/>
            <person name="Gebregeorgis E."/>
            <person name="Geer K."/>
            <person name="Tsegaye G."/>
            <person name="Malek J."/>
            <person name="Ayodeji B."/>
            <person name="Shatsman S."/>
            <person name="McLeod M.P."/>
            <person name="Smajs D."/>
            <person name="Howell J.K."/>
            <person name="Pal S."/>
            <person name="Amin A."/>
            <person name="Vashisth P."/>
            <person name="McNeill T.Z."/>
            <person name="Xiang Q."/>
            <person name="Sodergren E."/>
            <person name="Baca E."/>
            <person name="Weinstock G.M."/>
            <person name="Norris S.J."/>
            <person name="Fraser C.M."/>
            <person name="Paulsen I.T."/>
        </authorList>
    </citation>
    <scope>NUCLEOTIDE SEQUENCE [LARGE SCALE GENOMIC DNA]</scope>
    <source>
        <strain evidence="2">ATCC 35405 / DSM 14222 / CIP 103919 / JCM 8153 / KCTC 15104</strain>
    </source>
</reference>
<dbReference type="PaxDb" id="243275-TDE_0218"/>
<protein>
    <submittedName>
        <fullName evidence="1">Uncharacterized protein</fullName>
    </submittedName>
</protein>
<accession>Q73R73</accession>
<dbReference type="STRING" id="243275.TDE_0218"/>
<dbReference type="KEGG" id="tde:TDE_0218"/>
<proteinExistence type="predicted"/>
<sequence>MMDFLEYYHLFSSFFQKKDIDIKRFYKLLQFLLVDNLFIKFE</sequence>
<gene>
    <name evidence="1" type="ordered locus">TDE_0218</name>
</gene>
<keyword evidence="2" id="KW-1185">Reference proteome</keyword>
<evidence type="ECO:0000313" key="1">
    <source>
        <dbReference type="EMBL" id="AAS10715.1"/>
    </source>
</evidence>
<dbReference type="EMBL" id="AE017226">
    <property type="protein sequence ID" value="AAS10715.1"/>
    <property type="molecule type" value="Genomic_DNA"/>
</dbReference>
<evidence type="ECO:0000313" key="2">
    <source>
        <dbReference type="Proteomes" id="UP000008212"/>
    </source>
</evidence>